<dbReference type="RefSeq" id="WP_053297404.1">
    <property type="nucleotide sequence ID" value="NZ_CADFCZ010000002.1"/>
</dbReference>
<dbReference type="InterPro" id="IPR036629">
    <property type="entry name" value="YjbJ_sf"/>
</dbReference>
<feature type="transmembrane region" description="Helical" evidence="2">
    <location>
        <begin position="62"/>
        <end position="80"/>
    </location>
</feature>
<keyword evidence="2" id="KW-0472">Membrane</keyword>
<feature type="domain" description="CsbD-like" evidence="3">
    <location>
        <begin position="4"/>
        <end position="54"/>
    </location>
</feature>
<dbReference type="AlphaFoldDB" id="A0AB37AYN8"/>
<accession>A0AB37AYN8</accession>
<keyword evidence="2" id="KW-0812">Transmembrane</keyword>
<evidence type="ECO:0000259" key="3">
    <source>
        <dbReference type="Pfam" id="PF05532"/>
    </source>
</evidence>
<gene>
    <name evidence="4" type="ORF">C6P99_01260</name>
</gene>
<sequence length="82" mass="8628">MFEKTTGTVQKLAGKAQEAVGDVTGSADMQFDGVARQVIGGVQETYGEALEQLRDVTSRNPLATLAAVAAVGFLIGTLWSKR</sequence>
<organism evidence="4 5">
    <name type="scientific">Burkholderia multivorans</name>
    <dbReference type="NCBI Taxonomy" id="87883"/>
    <lineage>
        <taxon>Bacteria</taxon>
        <taxon>Pseudomonadati</taxon>
        <taxon>Pseudomonadota</taxon>
        <taxon>Betaproteobacteria</taxon>
        <taxon>Burkholderiales</taxon>
        <taxon>Burkholderiaceae</taxon>
        <taxon>Burkholderia</taxon>
        <taxon>Burkholderia cepacia complex</taxon>
    </lineage>
</organism>
<proteinExistence type="inferred from homology"/>
<keyword evidence="2" id="KW-1133">Transmembrane helix</keyword>
<dbReference type="EMBL" id="PVFR01000007">
    <property type="protein sequence ID" value="PRE55517.1"/>
    <property type="molecule type" value="Genomic_DNA"/>
</dbReference>
<dbReference type="Proteomes" id="UP000237811">
    <property type="component" value="Unassembled WGS sequence"/>
</dbReference>
<evidence type="ECO:0000313" key="5">
    <source>
        <dbReference type="Proteomes" id="UP000237811"/>
    </source>
</evidence>
<evidence type="ECO:0000313" key="4">
    <source>
        <dbReference type="EMBL" id="PRE55517.1"/>
    </source>
</evidence>
<dbReference type="Pfam" id="PF05532">
    <property type="entry name" value="CsbD"/>
    <property type="match status" value="1"/>
</dbReference>
<name>A0AB37AYN8_9BURK</name>
<evidence type="ECO:0000256" key="2">
    <source>
        <dbReference type="SAM" id="Phobius"/>
    </source>
</evidence>
<comment type="caution">
    <text evidence="4">The sequence shown here is derived from an EMBL/GenBank/DDBJ whole genome shotgun (WGS) entry which is preliminary data.</text>
</comment>
<protein>
    <submittedName>
        <fullName evidence="4">CsbD family protein</fullName>
    </submittedName>
</protein>
<comment type="similarity">
    <text evidence="1">Belongs to the UPF0337 (CsbD) family.</text>
</comment>
<evidence type="ECO:0000256" key="1">
    <source>
        <dbReference type="ARBA" id="ARBA00009129"/>
    </source>
</evidence>
<dbReference type="Gene3D" id="1.10.1470.10">
    <property type="entry name" value="YjbJ"/>
    <property type="match status" value="1"/>
</dbReference>
<reference evidence="4 5" key="1">
    <citation type="submission" date="2018-03" db="EMBL/GenBank/DDBJ databases">
        <authorList>
            <person name="Nguyen K."/>
            <person name="Fouts D."/>
            <person name="Sutton G."/>
        </authorList>
    </citation>
    <scope>NUCLEOTIDE SEQUENCE [LARGE SCALE GENOMIC DNA]</scope>
    <source>
        <strain evidence="4 5">AU14328</strain>
    </source>
</reference>
<dbReference type="SUPFAM" id="SSF69047">
    <property type="entry name" value="Hypothetical protein YjbJ"/>
    <property type="match status" value="1"/>
</dbReference>
<dbReference type="InterPro" id="IPR008462">
    <property type="entry name" value="CsbD"/>
</dbReference>